<dbReference type="Pfam" id="PF13527">
    <property type="entry name" value="Acetyltransf_9"/>
    <property type="match status" value="1"/>
</dbReference>
<name>A0A6M0Q6S9_9BACI</name>
<dbReference type="RefSeq" id="WP_163179522.1">
    <property type="nucleotide sequence ID" value="NZ_JAAIWM010000003.1"/>
</dbReference>
<protein>
    <submittedName>
        <fullName evidence="2">GNAT family N-acetyltransferase</fullName>
    </submittedName>
</protein>
<dbReference type="SUPFAM" id="SSF55729">
    <property type="entry name" value="Acyl-CoA N-acyltransferases (Nat)"/>
    <property type="match status" value="1"/>
</dbReference>
<dbReference type="GO" id="GO:0016747">
    <property type="term" value="F:acyltransferase activity, transferring groups other than amino-acyl groups"/>
    <property type="evidence" value="ECO:0007669"/>
    <property type="project" value="InterPro"/>
</dbReference>
<evidence type="ECO:0000313" key="3">
    <source>
        <dbReference type="Proteomes" id="UP000481043"/>
    </source>
</evidence>
<proteinExistence type="predicted"/>
<comment type="caution">
    <text evidence="2">The sequence shown here is derived from an EMBL/GenBank/DDBJ whole genome shotgun (WGS) entry which is preliminary data.</text>
</comment>
<dbReference type="PROSITE" id="PS51186">
    <property type="entry name" value="GNAT"/>
    <property type="match status" value="1"/>
</dbReference>
<feature type="domain" description="N-acetyltransferase" evidence="1">
    <location>
        <begin position="8"/>
        <end position="144"/>
    </location>
</feature>
<evidence type="ECO:0000313" key="2">
    <source>
        <dbReference type="EMBL" id="NEY72045.1"/>
    </source>
</evidence>
<dbReference type="AlphaFoldDB" id="A0A6M0Q6S9"/>
<accession>A0A6M0Q6S9</accession>
<dbReference type="Gene3D" id="3.40.630.30">
    <property type="match status" value="1"/>
</dbReference>
<evidence type="ECO:0000259" key="1">
    <source>
        <dbReference type="PROSITE" id="PS51186"/>
    </source>
</evidence>
<keyword evidence="3" id="KW-1185">Reference proteome</keyword>
<organism evidence="2 3">
    <name type="scientific">Bacillus mesophilus</name>
    <dbReference type="NCBI Taxonomy" id="1808955"/>
    <lineage>
        <taxon>Bacteria</taxon>
        <taxon>Bacillati</taxon>
        <taxon>Bacillota</taxon>
        <taxon>Bacilli</taxon>
        <taxon>Bacillales</taxon>
        <taxon>Bacillaceae</taxon>
        <taxon>Bacillus</taxon>
    </lineage>
</organism>
<keyword evidence="2" id="KW-0808">Transferase</keyword>
<dbReference type="EMBL" id="JAAIWM010000003">
    <property type="protein sequence ID" value="NEY72045.1"/>
    <property type="molecule type" value="Genomic_DNA"/>
</dbReference>
<sequence>MKDINIIRKIRDNDQLRASFNLLASSTFGISFEEWYQKEFWTEKYDPFCCVVDDQVVANVSVNKLSLIVEGTKWRALQIGTVMTDPLYRNQGLSRLLMNNVLETYRNQYDIMYLFANQTVLNFYPKFGFQAVAEYLYKMEYQLEHIDVGTVQHLNVNNENDLEFIYEFAKNRIPVSQAFSTIDSEELLMFYCLYVFPQHVYYLPEEDVIIVCKQEKNDLHIYDLVSKKEVILKKLLASIANLETETILFHYTPDYNRLEIKKELYRGSEQLFVKINSKLLLPKVFKHPLTSQA</sequence>
<dbReference type="CDD" id="cd04301">
    <property type="entry name" value="NAT_SF"/>
    <property type="match status" value="1"/>
</dbReference>
<gene>
    <name evidence="2" type="ORF">G4D63_09950</name>
</gene>
<reference evidence="2 3" key="1">
    <citation type="submission" date="2020-02" db="EMBL/GenBank/DDBJ databases">
        <title>Bacillus aquiflavi sp. nov., isolated from yellow water of strong flavor Chinese baijiu in Yibin region of China.</title>
        <authorList>
            <person name="Xie J."/>
        </authorList>
    </citation>
    <scope>NUCLEOTIDE SEQUENCE [LARGE SCALE GENOMIC DNA]</scope>
    <source>
        <strain evidence="2 3">SA4</strain>
    </source>
</reference>
<dbReference type="Proteomes" id="UP000481043">
    <property type="component" value="Unassembled WGS sequence"/>
</dbReference>
<dbReference type="InterPro" id="IPR016181">
    <property type="entry name" value="Acyl_CoA_acyltransferase"/>
</dbReference>
<dbReference type="InterPro" id="IPR000182">
    <property type="entry name" value="GNAT_dom"/>
</dbReference>